<comment type="caution">
    <text evidence="2">The sequence shown here is derived from an EMBL/GenBank/DDBJ whole genome shotgun (WGS) entry which is preliminary data.</text>
</comment>
<reference evidence="2 3" key="1">
    <citation type="journal article" date="2023" name="Mol. Biol. Evol.">
        <title>Genomics of Secondarily Temperate Adaptation in the Only Non-Antarctic Icefish.</title>
        <authorList>
            <person name="Rivera-Colon A.G."/>
            <person name="Rayamajhi N."/>
            <person name="Minhas B.F."/>
            <person name="Madrigal G."/>
            <person name="Bilyk K.T."/>
            <person name="Yoon V."/>
            <person name="Hune M."/>
            <person name="Gregory S."/>
            <person name="Cheng C.H.C."/>
            <person name="Catchen J.M."/>
        </authorList>
    </citation>
    <scope>NUCLEOTIDE SEQUENCE [LARGE SCALE GENOMIC DNA]</scope>
    <source>
        <strain evidence="2">JC2023a</strain>
    </source>
</reference>
<evidence type="ECO:0000313" key="2">
    <source>
        <dbReference type="EMBL" id="KAK5904288.1"/>
    </source>
</evidence>
<evidence type="ECO:0000256" key="1">
    <source>
        <dbReference type="SAM" id="MobiDB-lite"/>
    </source>
</evidence>
<evidence type="ECO:0000313" key="3">
    <source>
        <dbReference type="Proteomes" id="UP001335648"/>
    </source>
</evidence>
<accession>A0AAN8CMU7</accession>
<protein>
    <submittedName>
        <fullName evidence="2">Uncharacterized protein</fullName>
    </submittedName>
</protein>
<gene>
    <name evidence="2" type="ORF">CesoFtcFv8_005867</name>
</gene>
<proteinExistence type="predicted"/>
<dbReference type="Proteomes" id="UP001335648">
    <property type="component" value="Unassembled WGS sequence"/>
</dbReference>
<keyword evidence="3" id="KW-1185">Reference proteome</keyword>
<dbReference type="EMBL" id="JAULUE010002050">
    <property type="protein sequence ID" value="KAK5904288.1"/>
    <property type="molecule type" value="Genomic_DNA"/>
</dbReference>
<sequence>MTGTQYMTSTIGETQERDLGGHLAVSMVKLCRSQPSMDGRTRTARRGASGSKQTWHRGSDVDMLSAAKEA</sequence>
<organism evidence="2 3">
    <name type="scientific">Champsocephalus esox</name>
    <name type="common">pike icefish</name>
    <dbReference type="NCBI Taxonomy" id="159716"/>
    <lineage>
        <taxon>Eukaryota</taxon>
        <taxon>Metazoa</taxon>
        <taxon>Chordata</taxon>
        <taxon>Craniata</taxon>
        <taxon>Vertebrata</taxon>
        <taxon>Euteleostomi</taxon>
        <taxon>Actinopterygii</taxon>
        <taxon>Neopterygii</taxon>
        <taxon>Teleostei</taxon>
        <taxon>Neoteleostei</taxon>
        <taxon>Acanthomorphata</taxon>
        <taxon>Eupercaria</taxon>
        <taxon>Perciformes</taxon>
        <taxon>Notothenioidei</taxon>
        <taxon>Channichthyidae</taxon>
        <taxon>Champsocephalus</taxon>
    </lineage>
</organism>
<dbReference type="AlphaFoldDB" id="A0AAN8CMU7"/>
<name>A0AAN8CMU7_9TELE</name>
<feature type="region of interest" description="Disordered" evidence="1">
    <location>
        <begin position="33"/>
        <end position="70"/>
    </location>
</feature>